<evidence type="ECO:0000313" key="2">
    <source>
        <dbReference type="Proteomes" id="UP000735302"/>
    </source>
</evidence>
<dbReference type="EMBL" id="BLXT01005385">
    <property type="protein sequence ID" value="GFO22421.1"/>
    <property type="molecule type" value="Genomic_DNA"/>
</dbReference>
<comment type="caution">
    <text evidence="1">The sequence shown here is derived from an EMBL/GenBank/DDBJ whole genome shotgun (WGS) entry which is preliminary data.</text>
</comment>
<protein>
    <submittedName>
        <fullName evidence="1">Uncharacterized protein</fullName>
    </submittedName>
</protein>
<sequence>MNKELFFVNEEMCKLLTGNQGSVDSIPVPDLYSSHEEADSRIILHCMYASQQPTTEIVIVRSTDSDVFLLLLSFSDAISKLLIFDNGNKNNRMQLDINDLAATMSKRLRYAIISLHNFTGCDSTSRFAGKG</sequence>
<evidence type="ECO:0000313" key="1">
    <source>
        <dbReference type="EMBL" id="GFO22421.1"/>
    </source>
</evidence>
<reference evidence="1 2" key="1">
    <citation type="journal article" date="2021" name="Elife">
        <title>Chloroplast acquisition without the gene transfer in kleptoplastic sea slugs, Plakobranchus ocellatus.</title>
        <authorList>
            <person name="Maeda T."/>
            <person name="Takahashi S."/>
            <person name="Yoshida T."/>
            <person name="Shimamura S."/>
            <person name="Takaki Y."/>
            <person name="Nagai Y."/>
            <person name="Toyoda A."/>
            <person name="Suzuki Y."/>
            <person name="Arimoto A."/>
            <person name="Ishii H."/>
            <person name="Satoh N."/>
            <person name="Nishiyama T."/>
            <person name="Hasebe M."/>
            <person name="Maruyama T."/>
            <person name="Minagawa J."/>
            <person name="Obokata J."/>
            <person name="Shigenobu S."/>
        </authorList>
    </citation>
    <scope>NUCLEOTIDE SEQUENCE [LARGE SCALE GENOMIC DNA]</scope>
</reference>
<accession>A0AAV4BGF9</accession>
<dbReference type="Proteomes" id="UP000735302">
    <property type="component" value="Unassembled WGS sequence"/>
</dbReference>
<keyword evidence="2" id="KW-1185">Reference proteome</keyword>
<dbReference type="AlphaFoldDB" id="A0AAV4BGF9"/>
<gene>
    <name evidence="1" type="ORF">PoB_004892600</name>
</gene>
<proteinExistence type="predicted"/>
<name>A0AAV4BGF9_9GAST</name>
<organism evidence="1 2">
    <name type="scientific">Plakobranchus ocellatus</name>
    <dbReference type="NCBI Taxonomy" id="259542"/>
    <lineage>
        <taxon>Eukaryota</taxon>
        <taxon>Metazoa</taxon>
        <taxon>Spiralia</taxon>
        <taxon>Lophotrochozoa</taxon>
        <taxon>Mollusca</taxon>
        <taxon>Gastropoda</taxon>
        <taxon>Heterobranchia</taxon>
        <taxon>Euthyneura</taxon>
        <taxon>Panpulmonata</taxon>
        <taxon>Sacoglossa</taxon>
        <taxon>Placobranchoidea</taxon>
        <taxon>Plakobranchidae</taxon>
        <taxon>Plakobranchus</taxon>
    </lineage>
</organism>